<feature type="chain" id="PRO_5045261181" evidence="1">
    <location>
        <begin position="23"/>
        <end position="661"/>
    </location>
</feature>
<dbReference type="SUPFAM" id="SSF55383">
    <property type="entry name" value="Copper amine oxidase, domain N"/>
    <property type="match status" value="1"/>
</dbReference>
<evidence type="ECO:0000259" key="2">
    <source>
        <dbReference type="Pfam" id="PF07833"/>
    </source>
</evidence>
<protein>
    <submittedName>
        <fullName evidence="3">Copper amine oxidase N-terminal domain-containing protein</fullName>
    </submittedName>
</protein>
<dbReference type="EMBL" id="JBHTLM010000006">
    <property type="protein sequence ID" value="MFD1176799.1"/>
    <property type="molecule type" value="Genomic_DNA"/>
</dbReference>
<evidence type="ECO:0000313" key="4">
    <source>
        <dbReference type="Proteomes" id="UP001597262"/>
    </source>
</evidence>
<sequence>MRKVFMLIAAFSLLFSFGPATGWGSEKAFAEESMPQIKDIINKDTMLMDNGVLWSRVYGLYEGGLTRTPANLVSGTDNTESSGGLGITKDGKLMEWDIFTPPIAVEGQTGIKQVSGKNWLKNDGTVWSKRGKYKNLDSIEMIAYGDKMLAALSSNGQLLFEDRYKLGVFKKLGTISDVASVKAIAAYEDGAAVLYNSGKVVLYQTFEFDDNGNIIPFTVADDAVHIAFAASTAEHPTKALVVTRKDGSVWTTGNYKDRVKLTKQMSGLSQIVKTAGLKNLEHFYAQRSDGSWLLYNEGEVSPVDVPSVSSISLAISDKKPYVGDSLEIDIQETYTNGAKIKVPAGQSDFQIEKPQLLRLQPDGKVKVLGVGETKITVSSSGKSESVTISASLHNNLKFSKLVNGVVYLPANPVFQAIGGTVTSLGGGIDVKLGETSLSVRPKDSHGVLNGETIQLKAAPTMDKGSLLIPASLLTDVLGANVQWDNKWKQANISFGAAHMAVVSSETASLIKKAAQGNLAKFIGRSYWVNYFQDWTRFSKVTVTDIVPEDSGDFVIEFKTGSGKTLKSYAMTSSSVSQLFSDRSSFFNFDPYKKYKWSAATWNQIKAGHISMGMTKEQVQLSWGDPSGRSTTMESGQTIETWVYANFDIVGFINGKVAVILS</sequence>
<feature type="domain" description="Copper amine oxidase-like N-terminal" evidence="2">
    <location>
        <begin position="402"/>
        <end position="489"/>
    </location>
</feature>
<dbReference type="InterPro" id="IPR012854">
    <property type="entry name" value="Cu_amine_oxidase-like_N"/>
</dbReference>
<dbReference type="InterPro" id="IPR009091">
    <property type="entry name" value="RCC1/BLIP-II"/>
</dbReference>
<dbReference type="Proteomes" id="UP001597262">
    <property type="component" value="Unassembled WGS sequence"/>
</dbReference>
<evidence type="ECO:0000256" key="1">
    <source>
        <dbReference type="SAM" id="SignalP"/>
    </source>
</evidence>
<feature type="signal peptide" evidence="1">
    <location>
        <begin position="1"/>
        <end position="22"/>
    </location>
</feature>
<dbReference type="InterPro" id="IPR036582">
    <property type="entry name" value="Mao_N_sf"/>
</dbReference>
<evidence type="ECO:0000313" key="3">
    <source>
        <dbReference type="EMBL" id="MFD1176799.1"/>
    </source>
</evidence>
<keyword evidence="4" id="KW-1185">Reference proteome</keyword>
<dbReference type="RefSeq" id="WP_379319241.1">
    <property type="nucleotide sequence ID" value="NZ_JBHTLM010000006.1"/>
</dbReference>
<reference evidence="4" key="1">
    <citation type="journal article" date="2019" name="Int. J. Syst. Evol. Microbiol.">
        <title>The Global Catalogue of Microorganisms (GCM) 10K type strain sequencing project: providing services to taxonomists for standard genome sequencing and annotation.</title>
        <authorList>
            <consortium name="The Broad Institute Genomics Platform"/>
            <consortium name="The Broad Institute Genome Sequencing Center for Infectious Disease"/>
            <person name="Wu L."/>
            <person name="Ma J."/>
        </authorList>
    </citation>
    <scope>NUCLEOTIDE SEQUENCE [LARGE SCALE GENOMIC DNA]</scope>
    <source>
        <strain evidence="4">CCUG 59189</strain>
    </source>
</reference>
<dbReference type="SUPFAM" id="SSF50985">
    <property type="entry name" value="RCC1/BLIP-II"/>
    <property type="match status" value="1"/>
</dbReference>
<dbReference type="Pfam" id="PF07833">
    <property type="entry name" value="Cu_amine_oxidN1"/>
    <property type="match status" value="1"/>
</dbReference>
<organism evidence="3 4">
    <name type="scientific">Paenibacillus puldeungensis</name>
    <dbReference type="NCBI Taxonomy" id="696536"/>
    <lineage>
        <taxon>Bacteria</taxon>
        <taxon>Bacillati</taxon>
        <taxon>Bacillota</taxon>
        <taxon>Bacilli</taxon>
        <taxon>Bacillales</taxon>
        <taxon>Paenibacillaceae</taxon>
        <taxon>Paenibacillus</taxon>
    </lineage>
</organism>
<name>A0ABW3RWN5_9BACL</name>
<gene>
    <name evidence="3" type="ORF">ACFQ3W_10875</name>
</gene>
<accession>A0ABW3RWN5</accession>
<proteinExistence type="predicted"/>
<comment type="caution">
    <text evidence="3">The sequence shown here is derived from an EMBL/GenBank/DDBJ whole genome shotgun (WGS) entry which is preliminary data.</text>
</comment>
<keyword evidence="1" id="KW-0732">Signal</keyword>